<dbReference type="PANTHER" id="PTHR30329:SF20">
    <property type="entry name" value="EXPORTED PROTEIN"/>
    <property type="match status" value="1"/>
</dbReference>
<evidence type="ECO:0000256" key="6">
    <source>
        <dbReference type="ARBA" id="ARBA00023136"/>
    </source>
</evidence>
<evidence type="ECO:0000256" key="5">
    <source>
        <dbReference type="ARBA" id="ARBA00022989"/>
    </source>
</evidence>
<dbReference type="PANTHER" id="PTHR30329">
    <property type="entry name" value="STATOR ELEMENT OF FLAGELLAR MOTOR COMPLEX"/>
    <property type="match status" value="1"/>
</dbReference>
<feature type="domain" description="OmpA-like" evidence="10">
    <location>
        <begin position="273"/>
        <end position="394"/>
    </location>
</feature>
<dbReference type="SUPFAM" id="SSF103088">
    <property type="entry name" value="OmpA-like"/>
    <property type="match status" value="1"/>
</dbReference>
<comment type="similarity">
    <text evidence="2">Belongs to the MotB family.</text>
</comment>
<name>A0ABY8Q3K3_9RHOB</name>
<evidence type="ECO:0000256" key="4">
    <source>
        <dbReference type="ARBA" id="ARBA00022692"/>
    </source>
</evidence>
<dbReference type="RefSeq" id="WP_281464066.1">
    <property type="nucleotide sequence ID" value="NZ_CP124535.1"/>
</dbReference>
<feature type="compositionally biased region" description="Basic and acidic residues" evidence="8">
    <location>
        <begin position="109"/>
        <end position="138"/>
    </location>
</feature>
<dbReference type="InterPro" id="IPR006665">
    <property type="entry name" value="OmpA-like"/>
</dbReference>
<keyword evidence="3" id="KW-1003">Cell membrane</keyword>
<feature type="compositionally biased region" description="Low complexity" evidence="8">
    <location>
        <begin position="221"/>
        <end position="230"/>
    </location>
</feature>
<reference evidence="11 12" key="1">
    <citation type="submission" date="2023-04" db="EMBL/GenBank/DDBJ databases">
        <title>YMD61, complete Genome.</title>
        <authorList>
            <person name="Zhang J."/>
        </authorList>
    </citation>
    <scope>NUCLEOTIDE SEQUENCE [LARGE SCALE GENOMIC DNA]</scope>
    <source>
        <strain evidence="11 12">YMD61</strain>
    </source>
</reference>
<keyword evidence="6 7" id="KW-0472">Membrane</keyword>
<keyword evidence="4 9" id="KW-0812">Transmembrane</keyword>
<evidence type="ECO:0000256" key="7">
    <source>
        <dbReference type="PROSITE-ProRule" id="PRU00473"/>
    </source>
</evidence>
<sequence>MAAAKIVALKVAPVIPEEEDEPPKCPPVGAPAWLATFADIATNLMAFFVLILGFAKFDEVSFKKMAGSMRETFGTEMVAPLLENPEGGTVLEMSFQPQGLPPDQVQGEEPPKGDEGPWQDRDGESDSRSPADQMREKAAQAAAKALMDALASGEVKVEQGKSQVTIRLPEGENQPTAETVADALARLARTDPEPVEDPTSGATNDSAEQVAEATTPPDQPAEAGTGEAAPGSGGAGGTAEAGRGTSPGFAEAKLGVALRDQSAQGLVEVERRDGSVFVTVGAGGAFSSGSAELTAEAREILGQIAENGLAPGAKVTITGHTDNVPLANSPFGDNFGLGAARASAVAQEMVRSGLVRPDQISVVSKGETAPVADNLTEDGRAQNRRIEIEIDYDGTAAE</sequence>
<proteinExistence type="inferred from homology"/>
<keyword evidence="12" id="KW-1185">Reference proteome</keyword>
<evidence type="ECO:0000256" key="2">
    <source>
        <dbReference type="ARBA" id="ARBA00008914"/>
    </source>
</evidence>
<dbReference type="Pfam" id="PF00691">
    <property type="entry name" value="OmpA"/>
    <property type="match status" value="1"/>
</dbReference>
<evidence type="ECO:0000256" key="8">
    <source>
        <dbReference type="SAM" id="MobiDB-lite"/>
    </source>
</evidence>
<evidence type="ECO:0000259" key="10">
    <source>
        <dbReference type="PROSITE" id="PS51123"/>
    </source>
</evidence>
<keyword evidence="5 9" id="KW-1133">Transmembrane helix</keyword>
<dbReference type="PROSITE" id="PS51123">
    <property type="entry name" value="OMPA_2"/>
    <property type="match status" value="1"/>
</dbReference>
<gene>
    <name evidence="11" type="ORF">QF092_11625</name>
</gene>
<comment type="subcellular location">
    <subcellularLocation>
        <location evidence="1">Cell membrane</location>
        <topology evidence="1">Single-pass membrane protein</topology>
    </subcellularLocation>
</comment>
<dbReference type="CDD" id="cd07185">
    <property type="entry name" value="OmpA_C-like"/>
    <property type="match status" value="1"/>
</dbReference>
<dbReference type="Gene3D" id="3.30.1330.60">
    <property type="entry name" value="OmpA-like domain"/>
    <property type="match status" value="1"/>
</dbReference>
<evidence type="ECO:0000313" key="11">
    <source>
        <dbReference type="EMBL" id="WGV14935.1"/>
    </source>
</evidence>
<dbReference type="InterPro" id="IPR050330">
    <property type="entry name" value="Bact_OuterMem_StrucFunc"/>
</dbReference>
<accession>A0ABY8Q3K3</accession>
<feature type="region of interest" description="Disordered" evidence="8">
    <location>
        <begin position="191"/>
        <end position="248"/>
    </location>
</feature>
<dbReference type="Proteomes" id="UP001230978">
    <property type="component" value="Chromosome"/>
</dbReference>
<feature type="region of interest" description="Disordered" evidence="8">
    <location>
        <begin position="94"/>
        <end position="143"/>
    </location>
</feature>
<evidence type="ECO:0000256" key="3">
    <source>
        <dbReference type="ARBA" id="ARBA00022475"/>
    </source>
</evidence>
<evidence type="ECO:0000256" key="9">
    <source>
        <dbReference type="SAM" id="Phobius"/>
    </source>
</evidence>
<dbReference type="EMBL" id="CP124535">
    <property type="protein sequence ID" value="WGV14935.1"/>
    <property type="molecule type" value="Genomic_DNA"/>
</dbReference>
<evidence type="ECO:0000313" key="12">
    <source>
        <dbReference type="Proteomes" id="UP001230978"/>
    </source>
</evidence>
<evidence type="ECO:0000256" key="1">
    <source>
        <dbReference type="ARBA" id="ARBA00004162"/>
    </source>
</evidence>
<protein>
    <submittedName>
        <fullName evidence="11">OmpA family protein</fullName>
    </submittedName>
</protein>
<dbReference type="InterPro" id="IPR025713">
    <property type="entry name" value="MotB-like_N_dom"/>
</dbReference>
<feature type="transmembrane region" description="Helical" evidence="9">
    <location>
        <begin position="32"/>
        <end position="55"/>
    </location>
</feature>
<dbReference type="InterPro" id="IPR036737">
    <property type="entry name" value="OmpA-like_sf"/>
</dbReference>
<organism evidence="11 12">
    <name type="scientific">Fuscovulum ytuae</name>
    <dbReference type="NCBI Taxonomy" id="3042299"/>
    <lineage>
        <taxon>Bacteria</taxon>
        <taxon>Pseudomonadati</taxon>
        <taxon>Pseudomonadota</taxon>
        <taxon>Alphaproteobacteria</taxon>
        <taxon>Rhodobacterales</taxon>
        <taxon>Paracoccaceae</taxon>
        <taxon>Fuscovulum</taxon>
    </lineage>
</organism>
<dbReference type="Pfam" id="PF13677">
    <property type="entry name" value="MotB_plug"/>
    <property type="match status" value="1"/>
</dbReference>